<name>A0A8K0F357_BRALA</name>
<accession>A0A8K0F357</accession>
<dbReference type="Proteomes" id="UP000838412">
    <property type="component" value="Chromosome 8"/>
</dbReference>
<dbReference type="AlphaFoldDB" id="A0A8K0F357"/>
<keyword evidence="2" id="KW-1185">Reference proteome</keyword>
<protein>
    <submittedName>
        <fullName evidence="1">Hypp4929 protein</fullName>
    </submittedName>
</protein>
<gene>
    <name evidence="1" type="primary">Hypp4929</name>
    <name evidence="1" type="ORF">BLAG_LOCUS24315</name>
</gene>
<evidence type="ECO:0000313" key="2">
    <source>
        <dbReference type="Proteomes" id="UP000838412"/>
    </source>
</evidence>
<dbReference type="EMBL" id="OV696693">
    <property type="protein sequence ID" value="CAH1272755.1"/>
    <property type="molecule type" value="Genomic_DNA"/>
</dbReference>
<reference evidence="1" key="1">
    <citation type="submission" date="2022-01" db="EMBL/GenBank/DDBJ databases">
        <authorList>
            <person name="Braso-Vives M."/>
        </authorList>
    </citation>
    <scope>NUCLEOTIDE SEQUENCE</scope>
</reference>
<proteinExistence type="predicted"/>
<evidence type="ECO:0000313" key="1">
    <source>
        <dbReference type="EMBL" id="CAH1272755.1"/>
    </source>
</evidence>
<organism evidence="1 2">
    <name type="scientific">Branchiostoma lanceolatum</name>
    <name type="common">Common lancelet</name>
    <name type="synonym">Amphioxus lanceolatum</name>
    <dbReference type="NCBI Taxonomy" id="7740"/>
    <lineage>
        <taxon>Eukaryota</taxon>
        <taxon>Metazoa</taxon>
        <taxon>Chordata</taxon>
        <taxon>Cephalochordata</taxon>
        <taxon>Leptocardii</taxon>
        <taxon>Amphioxiformes</taxon>
        <taxon>Branchiostomatidae</taxon>
        <taxon>Branchiostoma</taxon>
    </lineage>
</organism>
<sequence>MMTLALPEFDSWLYDGGYDHIFQGSVCATDYMEDMMALALPEFDSWLYDGGDDHIFQGSVCATDVVKWDIEYE</sequence>